<gene>
    <name evidence="2" type="ORF">D9Q98_008203</name>
</gene>
<feature type="region of interest" description="Disordered" evidence="1">
    <location>
        <begin position="298"/>
        <end position="322"/>
    </location>
</feature>
<dbReference type="Proteomes" id="UP001055712">
    <property type="component" value="Unassembled WGS sequence"/>
</dbReference>
<keyword evidence="3" id="KW-1185">Reference proteome</keyword>
<feature type="compositionally biased region" description="Low complexity" evidence="1">
    <location>
        <begin position="226"/>
        <end position="245"/>
    </location>
</feature>
<protein>
    <submittedName>
        <fullName evidence="2">Uncharacterized protein</fullName>
    </submittedName>
</protein>
<dbReference type="OrthoDB" id="515340at2759"/>
<feature type="region of interest" description="Disordered" evidence="1">
    <location>
        <begin position="469"/>
        <end position="506"/>
    </location>
</feature>
<evidence type="ECO:0000313" key="2">
    <source>
        <dbReference type="EMBL" id="KAI3424817.1"/>
    </source>
</evidence>
<name>A0A9D4TG82_CHLVU</name>
<reference evidence="2" key="1">
    <citation type="journal article" date="2019" name="Plant J.">
        <title>Chlorella vulgaris genome assembly and annotation reveals the molecular basis for metabolic acclimation to high light conditions.</title>
        <authorList>
            <person name="Cecchin M."/>
            <person name="Marcolungo L."/>
            <person name="Rossato M."/>
            <person name="Girolomoni L."/>
            <person name="Cosentino E."/>
            <person name="Cuine S."/>
            <person name="Li-Beisson Y."/>
            <person name="Delledonne M."/>
            <person name="Ballottari M."/>
        </authorList>
    </citation>
    <scope>NUCLEOTIDE SEQUENCE</scope>
    <source>
        <strain evidence="2">211/11P</strain>
    </source>
</reference>
<feature type="compositionally biased region" description="Low complexity" evidence="1">
    <location>
        <begin position="92"/>
        <end position="113"/>
    </location>
</feature>
<feature type="region of interest" description="Disordered" evidence="1">
    <location>
        <begin position="216"/>
        <end position="253"/>
    </location>
</feature>
<dbReference type="AlphaFoldDB" id="A0A9D4TG82"/>
<proteinExistence type="predicted"/>
<organism evidence="2 3">
    <name type="scientific">Chlorella vulgaris</name>
    <name type="common">Green alga</name>
    <dbReference type="NCBI Taxonomy" id="3077"/>
    <lineage>
        <taxon>Eukaryota</taxon>
        <taxon>Viridiplantae</taxon>
        <taxon>Chlorophyta</taxon>
        <taxon>core chlorophytes</taxon>
        <taxon>Trebouxiophyceae</taxon>
        <taxon>Chlorellales</taxon>
        <taxon>Chlorellaceae</taxon>
        <taxon>Chlorella clade</taxon>
        <taxon>Chlorella</taxon>
    </lineage>
</organism>
<evidence type="ECO:0000256" key="1">
    <source>
        <dbReference type="SAM" id="MobiDB-lite"/>
    </source>
</evidence>
<dbReference type="EMBL" id="SIDB01000012">
    <property type="protein sequence ID" value="KAI3424817.1"/>
    <property type="molecule type" value="Genomic_DNA"/>
</dbReference>
<feature type="region of interest" description="Disordered" evidence="1">
    <location>
        <begin position="87"/>
        <end position="121"/>
    </location>
</feature>
<reference evidence="2" key="2">
    <citation type="submission" date="2020-11" db="EMBL/GenBank/DDBJ databases">
        <authorList>
            <person name="Cecchin M."/>
            <person name="Marcolungo L."/>
            <person name="Rossato M."/>
            <person name="Girolomoni L."/>
            <person name="Cosentino E."/>
            <person name="Cuine S."/>
            <person name="Li-Beisson Y."/>
            <person name="Delledonne M."/>
            <person name="Ballottari M."/>
        </authorList>
    </citation>
    <scope>NUCLEOTIDE SEQUENCE</scope>
    <source>
        <strain evidence="2">211/11P</strain>
        <tissue evidence="2">Whole cell</tissue>
    </source>
</reference>
<evidence type="ECO:0000313" key="3">
    <source>
        <dbReference type="Proteomes" id="UP001055712"/>
    </source>
</evidence>
<sequence>MSTPARSTGEAARLRADAADFLPQVARKDSPVKPIRTQGPRGSILATLDAIPFTPSQGVCTPSPTNMAGVWVPHPFFHHQQAWGSMGGYTGSPGRSSGASDSSMMHGGSSQPGTPGGGGGGAMFAMGGPVMAPMVWGGFCQQLAYSPTALQIAAASGALGSNPGTPTRRGGGGASPGAICTPYMAAMPGMPGSPMVAGSPCGPAMFAQYFGGMGASSKSHSHSPDSKASSASGDECEGSDALSSAGSGGSMEVSDAAHQIAHAMCAAQQLPGDPPQPLLELASLLHAYGLVSAVQAFPPPPAASPSPDSRRQQARARQKAVPKLNHDGSVRLNARQRRTLRRAQERAMKALLEAQSKAHGITLEQAASNLASIGVASMLLGSPPPGPGPMHSPMQHMQHPGAFMAAHEYPMMPLHGGMVHPAAMAQHHAGAPFDASYSMAMAASGEQPMMHMHMPVHSLVHGSPPPRFAGYGGGGGRQGMHSPGGHSRGTSHRSTPGGQRMSRFAPDAVAAF</sequence>
<accession>A0A9D4TG82</accession>
<comment type="caution">
    <text evidence="2">The sequence shown here is derived from an EMBL/GenBank/DDBJ whole genome shotgun (WGS) entry which is preliminary data.</text>
</comment>